<reference evidence="1" key="1">
    <citation type="submission" date="2021-06" db="EMBL/GenBank/DDBJ databases">
        <title>Parelaphostrongylus tenuis whole genome reference sequence.</title>
        <authorList>
            <person name="Garwood T.J."/>
            <person name="Larsen P.A."/>
            <person name="Fountain-Jones N.M."/>
            <person name="Garbe J.R."/>
            <person name="Macchietto M.G."/>
            <person name="Kania S.A."/>
            <person name="Gerhold R.W."/>
            <person name="Richards J.E."/>
            <person name="Wolf T.M."/>
        </authorList>
    </citation>
    <scope>NUCLEOTIDE SEQUENCE</scope>
    <source>
        <strain evidence="1">MNPRO001-30</strain>
        <tissue evidence="1">Meninges</tissue>
    </source>
</reference>
<proteinExistence type="predicted"/>
<keyword evidence="2" id="KW-1185">Reference proteome</keyword>
<comment type="caution">
    <text evidence="1">The sequence shown here is derived from an EMBL/GenBank/DDBJ whole genome shotgun (WGS) entry which is preliminary data.</text>
</comment>
<evidence type="ECO:0000313" key="2">
    <source>
        <dbReference type="Proteomes" id="UP001196413"/>
    </source>
</evidence>
<accession>A0AAD5QP20</accession>
<organism evidence="1 2">
    <name type="scientific">Parelaphostrongylus tenuis</name>
    <name type="common">Meningeal worm</name>
    <dbReference type="NCBI Taxonomy" id="148309"/>
    <lineage>
        <taxon>Eukaryota</taxon>
        <taxon>Metazoa</taxon>
        <taxon>Ecdysozoa</taxon>
        <taxon>Nematoda</taxon>
        <taxon>Chromadorea</taxon>
        <taxon>Rhabditida</taxon>
        <taxon>Rhabditina</taxon>
        <taxon>Rhabditomorpha</taxon>
        <taxon>Strongyloidea</taxon>
        <taxon>Metastrongylidae</taxon>
        <taxon>Parelaphostrongylus</taxon>
    </lineage>
</organism>
<evidence type="ECO:0000313" key="1">
    <source>
        <dbReference type="EMBL" id="KAJ1356394.1"/>
    </source>
</evidence>
<dbReference type="AlphaFoldDB" id="A0AAD5QP20"/>
<protein>
    <submittedName>
        <fullName evidence="1">Uncharacterized protein</fullName>
    </submittedName>
</protein>
<sequence>MYRWAWLSAWDASKYGAESLQQVKEEGGWYVEGLFDKKAMLVVLAVAWFSNYFLNDELRDSRKSSEERWRTTSDRELRISPNMLPRTKKLFTVEPVHNRQSRRQPFGKGQQKSVGKTMGRTHFPASMMCRSEPPFALLERRRWSSSTAMSTSTLLAIRSNFCGGLLEPWNTQHFGTDGFPFEQD</sequence>
<name>A0AAD5QP20_PARTN</name>
<dbReference type="EMBL" id="JAHQIW010002796">
    <property type="protein sequence ID" value="KAJ1356394.1"/>
    <property type="molecule type" value="Genomic_DNA"/>
</dbReference>
<gene>
    <name evidence="1" type="ORF">KIN20_014101</name>
</gene>
<dbReference type="Proteomes" id="UP001196413">
    <property type="component" value="Unassembled WGS sequence"/>
</dbReference>